<evidence type="ECO:0000313" key="4">
    <source>
        <dbReference type="Proteomes" id="UP001515480"/>
    </source>
</evidence>
<dbReference type="AlphaFoldDB" id="A0AB34KB56"/>
<evidence type="ECO:0008006" key="5">
    <source>
        <dbReference type="Google" id="ProtNLM"/>
    </source>
</evidence>
<comment type="caution">
    <text evidence="3">The sequence shown here is derived from an EMBL/GenBank/DDBJ whole genome shotgun (WGS) entry which is preliminary data.</text>
</comment>
<organism evidence="3 4">
    <name type="scientific">Prymnesium parvum</name>
    <name type="common">Toxic golden alga</name>
    <dbReference type="NCBI Taxonomy" id="97485"/>
    <lineage>
        <taxon>Eukaryota</taxon>
        <taxon>Haptista</taxon>
        <taxon>Haptophyta</taxon>
        <taxon>Prymnesiophyceae</taxon>
        <taxon>Prymnesiales</taxon>
        <taxon>Prymnesiaceae</taxon>
        <taxon>Prymnesium</taxon>
    </lineage>
</organism>
<keyword evidence="4" id="KW-1185">Reference proteome</keyword>
<gene>
    <name evidence="3" type="ORF">AB1Y20_001385</name>
</gene>
<feature type="region of interest" description="Disordered" evidence="2">
    <location>
        <begin position="65"/>
        <end position="97"/>
    </location>
</feature>
<sequence length="206" mass="23084">MAPRKRTCLSTGRPEGERCTACANPRLKGKCTFAGDVPREMELPETQHQAVGPVRQWEVVDASDFEGPDDCDDEVAAGVPCSTSTSLHESDAKRERRAPQVFRPDEFWRRAIPAVASSTSTQELRASEIVAAREKEILNARKAGFQDGKLHSEGLVKEIRERLEQLASELTKSKEECRAAVRAASELRRKTEAEKRQKTLHFFFSD</sequence>
<accession>A0AB34KB56</accession>
<evidence type="ECO:0000256" key="2">
    <source>
        <dbReference type="SAM" id="MobiDB-lite"/>
    </source>
</evidence>
<evidence type="ECO:0000313" key="3">
    <source>
        <dbReference type="EMBL" id="KAL1530483.1"/>
    </source>
</evidence>
<evidence type="ECO:0000256" key="1">
    <source>
        <dbReference type="SAM" id="Coils"/>
    </source>
</evidence>
<name>A0AB34KB56_PRYPA</name>
<protein>
    <recommendedName>
        <fullName evidence="5">CXXC-type zinc finger protein 1</fullName>
    </recommendedName>
</protein>
<dbReference type="Proteomes" id="UP001515480">
    <property type="component" value="Unassembled WGS sequence"/>
</dbReference>
<feature type="coiled-coil region" evidence="1">
    <location>
        <begin position="156"/>
        <end position="190"/>
    </location>
</feature>
<reference evidence="3 4" key="1">
    <citation type="journal article" date="2024" name="Science">
        <title>Giant polyketide synthase enzymes in the biosynthesis of giant marine polyether toxins.</title>
        <authorList>
            <person name="Fallon T.R."/>
            <person name="Shende V.V."/>
            <person name="Wierzbicki I.H."/>
            <person name="Pendleton A.L."/>
            <person name="Watervoot N.F."/>
            <person name="Auber R.P."/>
            <person name="Gonzalez D.J."/>
            <person name="Wisecaver J.H."/>
            <person name="Moore B.S."/>
        </authorList>
    </citation>
    <scope>NUCLEOTIDE SEQUENCE [LARGE SCALE GENOMIC DNA]</scope>
    <source>
        <strain evidence="3 4">12B1</strain>
    </source>
</reference>
<keyword evidence="1" id="KW-0175">Coiled coil</keyword>
<dbReference type="EMBL" id="JBGBPQ010000001">
    <property type="protein sequence ID" value="KAL1530483.1"/>
    <property type="molecule type" value="Genomic_DNA"/>
</dbReference>
<proteinExistence type="predicted"/>
<feature type="compositionally biased region" description="Basic and acidic residues" evidence="2">
    <location>
        <begin position="88"/>
        <end position="97"/>
    </location>
</feature>
<feature type="compositionally biased region" description="Acidic residues" evidence="2">
    <location>
        <begin position="65"/>
        <end position="75"/>
    </location>
</feature>